<evidence type="ECO:0000313" key="12">
    <source>
        <dbReference type="RefSeq" id="XP_022253273.1"/>
    </source>
</evidence>
<comment type="subcellular location">
    <subcellularLocation>
        <location evidence="1">Nucleus</location>
    </subcellularLocation>
</comment>
<proteinExistence type="inferred from homology"/>
<sequence length="188" mass="21244">MALVEMGINIDSIPSYAKRSNRINLPTPSVTPLPSNSKILQAGEKRPLPSYIPEHYPPFPDPHAYIRTPTYKQPVTEYEALREKAASQKRDVERALTRFIAKTGDTHNLSTDDTNLFPLIACKPLSNPCLSALLPKDQVYEEESENNRDQRLPITGPDDVNASKADSDMDVMDSPYLRPVKMPKKRRR</sequence>
<evidence type="ECO:0000259" key="8">
    <source>
        <dbReference type="Pfam" id="PF10406"/>
    </source>
</evidence>
<evidence type="ECO:0000313" key="10">
    <source>
        <dbReference type="RefSeq" id="XP_022253271.1"/>
    </source>
</evidence>
<dbReference type="PANTHER" id="PTHR46469:SF1">
    <property type="entry name" value="TRANSCRIPTION INITIATION FACTOR TFIID SUBUNIT 8"/>
    <property type="match status" value="1"/>
</dbReference>
<evidence type="ECO:0000256" key="3">
    <source>
        <dbReference type="ARBA" id="ARBA00017307"/>
    </source>
</evidence>
<protein>
    <recommendedName>
        <fullName evidence="3">Transcription initiation factor TFIID subunit 8</fullName>
    </recommendedName>
</protein>
<dbReference type="PANTHER" id="PTHR46469">
    <property type="entry name" value="TRANSCRIPTION INITIATION FACTOR TFIID SUBUNIT 8"/>
    <property type="match status" value="1"/>
</dbReference>
<keyword evidence="5" id="KW-0804">Transcription</keyword>
<evidence type="ECO:0000256" key="6">
    <source>
        <dbReference type="ARBA" id="ARBA00023242"/>
    </source>
</evidence>
<evidence type="ECO:0000313" key="9">
    <source>
        <dbReference type="Proteomes" id="UP000694941"/>
    </source>
</evidence>
<dbReference type="RefSeq" id="XP_022253274.1">
    <property type="nucleotide sequence ID" value="XM_022397566.1"/>
</dbReference>
<organism evidence="9 12">
    <name type="scientific">Limulus polyphemus</name>
    <name type="common">Atlantic horseshoe crab</name>
    <dbReference type="NCBI Taxonomy" id="6850"/>
    <lineage>
        <taxon>Eukaryota</taxon>
        <taxon>Metazoa</taxon>
        <taxon>Ecdysozoa</taxon>
        <taxon>Arthropoda</taxon>
        <taxon>Chelicerata</taxon>
        <taxon>Merostomata</taxon>
        <taxon>Xiphosura</taxon>
        <taxon>Limulidae</taxon>
        <taxon>Limulus</taxon>
    </lineage>
</organism>
<evidence type="ECO:0000256" key="7">
    <source>
        <dbReference type="SAM" id="MobiDB-lite"/>
    </source>
</evidence>
<accession>A0ABM1TBL7</accession>
<name>A0ABM1TBL7_LIMPO</name>
<comment type="similarity">
    <text evidence="2">Belongs to the TAF8 family.</text>
</comment>
<evidence type="ECO:0000256" key="2">
    <source>
        <dbReference type="ARBA" id="ARBA00008767"/>
    </source>
</evidence>
<dbReference type="Pfam" id="PF10406">
    <property type="entry name" value="TAF8_C"/>
    <property type="match status" value="1"/>
</dbReference>
<dbReference type="InterPro" id="IPR037818">
    <property type="entry name" value="TAF8"/>
</dbReference>
<dbReference type="RefSeq" id="XP_022253273.1">
    <property type="nucleotide sequence ID" value="XM_022397565.1"/>
</dbReference>
<dbReference type="CDD" id="cd08049">
    <property type="entry name" value="TAF8"/>
    <property type="match status" value="1"/>
</dbReference>
<dbReference type="RefSeq" id="XP_022253272.1">
    <property type="nucleotide sequence ID" value="XM_022397564.1"/>
</dbReference>
<keyword evidence="6" id="KW-0539">Nucleus</keyword>
<evidence type="ECO:0000313" key="11">
    <source>
        <dbReference type="RefSeq" id="XP_022253272.1"/>
    </source>
</evidence>
<evidence type="ECO:0000256" key="5">
    <source>
        <dbReference type="ARBA" id="ARBA00023163"/>
    </source>
</evidence>
<dbReference type="RefSeq" id="XP_022253271.1">
    <property type="nucleotide sequence ID" value="XM_022397563.1"/>
</dbReference>
<feature type="domain" description="Transcription factor TFIID subunit 8 C-terminal" evidence="8">
    <location>
        <begin position="51"/>
        <end position="99"/>
    </location>
</feature>
<keyword evidence="9" id="KW-1185">Reference proteome</keyword>
<feature type="region of interest" description="Disordered" evidence="7">
    <location>
        <begin position="140"/>
        <end position="188"/>
    </location>
</feature>
<dbReference type="InterPro" id="IPR019473">
    <property type="entry name" value="TFIID_su8_C"/>
</dbReference>
<reference evidence="10 11" key="1">
    <citation type="submission" date="2025-05" db="UniProtKB">
        <authorList>
            <consortium name="RefSeq"/>
        </authorList>
    </citation>
    <scope>IDENTIFICATION</scope>
    <source>
        <tissue evidence="10 11">Muscle</tissue>
    </source>
</reference>
<evidence type="ECO:0000256" key="1">
    <source>
        <dbReference type="ARBA" id="ARBA00004123"/>
    </source>
</evidence>
<evidence type="ECO:0000256" key="4">
    <source>
        <dbReference type="ARBA" id="ARBA00023015"/>
    </source>
</evidence>
<keyword evidence="4" id="KW-0805">Transcription regulation</keyword>
<dbReference type="GeneID" id="106469135"/>
<dbReference type="Proteomes" id="UP000694941">
    <property type="component" value="Unplaced"/>
</dbReference>
<gene>
    <name evidence="10 11 12 13" type="primary">LOC106469135</name>
</gene>
<evidence type="ECO:0000313" key="13">
    <source>
        <dbReference type="RefSeq" id="XP_022253274.1"/>
    </source>
</evidence>